<comment type="caution">
    <text evidence="2">The sequence shown here is derived from an EMBL/GenBank/DDBJ whole genome shotgun (WGS) entry which is preliminary data.</text>
</comment>
<feature type="chain" id="PRO_5024274511" description="Lipoprotein" evidence="1">
    <location>
        <begin position="30"/>
        <end position="251"/>
    </location>
</feature>
<dbReference type="AlphaFoldDB" id="A0A5M9ZHU1"/>
<evidence type="ECO:0000313" key="3">
    <source>
        <dbReference type="Proteomes" id="UP000410049"/>
    </source>
</evidence>
<dbReference type="EMBL" id="RZUH01000008">
    <property type="protein sequence ID" value="KAA8827068.1"/>
    <property type="molecule type" value="Genomic_DNA"/>
</dbReference>
<name>A0A5M9ZHU1_9BIFI</name>
<gene>
    <name evidence="2" type="ORF">EMO91_09830</name>
</gene>
<protein>
    <recommendedName>
        <fullName evidence="4">Lipoprotein</fullName>
    </recommendedName>
</protein>
<feature type="signal peptide" evidence="1">
    <location>
        <begin position="1"/>
        <end position="29"/>
    </location>
</feature>
<keyword evidence="1" id="KW-0732">Signal</keyword>
<dbReference type="Proteomes" id="UP000410049">
    <property type="component" value="Unassembled WGS sequence"/>
</dbReference>
<sequence length="251" mass="27553">MTMNANGYGGVAWRMIAAGVLVPLCLAMAACSGPGQGGGAANADGKTPSNAAATVCKAPDFQGPYAAEFKLNWEQSKTELGKRILEDCRVTDAELTEVFDAQNQCLAPYGLASTKGQLSQVRVSGLSEDEMNQKNAECAAETDLWNVESMYDALQSNPDNLDAGARQRAIYQCLKQRDLLPKPITEQEFLDLEVTGAEGLSEEQIVEKTRKWNEFYRVYMERNDDGSPNPDYDAVKAKQFWECQTDALNQQ</sequence>
<evidence type="ECO:0000256" key="1">
    <source>
        <dbReference type="SAM" id="SignalP"/>
    </source>
</evidence>
<organism evidence="2 3">
    <name type="scientific">Bifidobacterium myosotis</name>
    <dbReference type="NCBI Taxonomy" id="1630166"/>
    <lineage>
        <taxon>Bacteria</taxon>
        <taxon>Bacillati</taxon>
        <taxon>Actinomycetota</taxon>
        <taxon>Actinomycetes</taxon>
        <taxon>Bifidobacteriales</taxon>
        <taxon>Bifidobacteriaceae</taxon>
        <taxon>Bifidobacterium</taxon>
    </lineage>
</organism>
<reference evidence="2 3" key="1">
    <citation type="journal article" date="2019" name="Syst. Appl. Microbiol.">
        <title>Characterization of Bifidobacterium species in feaces of the Egyptian fruit bat: Description of B. vespertilionis sp. nov. and B. rousetti sp. nov.</title>
        <authorList>
            <person name="Modesto M."/>
            <person name="Satti M."/>
            <person name="Watanabe K."/>
            <person name="Puglisi E."/>
            <person name="Morelli L."/>
            <person name="Huang C.-H."/>
            <person name="Liou J.-S."/>
            <person name="Miyashita M."/>
            <person name="Tamura T."/>
            <person name="Saito S."/>
            <person name="Mori K."/>
            <person name="Huang L."/>
            <person name="Sciavilla P."/>
            <person name="Sandri C."/>
            <person name="Spiezio C."/>
            <person name="Vitali F."/>
            <person name="Cavalieri D."/>
            <person name="Perpetuini G."/>
            <person name="Tofalo R."/>
            <person name="Bonetti A."/>
            <person name="Arita M."/>
            <person name="Mattarelli P."/>
        </authorList>
    </citation>
    <scope>NUCLEOTIDE SEQUENCE [LARGE SCALE GENOMIC DNA]</scope>
    <source>
        <strain evidence="2 3">RST17</strain>
    </source>
</reference>
<evidence type="ECO:0000313" key="2">
    <source>
        <dbReference type="EMBL" id="KAA8827068.1"/>
    </source>
</evidence>
<accession>A0A5M9ZHU1</accession>
<proteinExistence type="predicted"/>
<evidence type="ECO:0008006" key="4">
    <source>
        <dbReference type="Google" id="ProtNLM"/>
    </source>
</evidence>